<evidence type="ECO:0000313" key="2">
    <source>
        <dbReference type="Proteomes" id="UP000075809"/>
    </source>
</evidence>
<accession>A0A151WMJ8</accession>
<reference evidence="1 2" key="1">
    <citation type="submission" date="2015-09" db="EMBL/GenBank/DDBJ databases">
        <title>Trachymyrmex zeteki WGS genome.</title>
        <authorList>
            <person name="Nygaard S."/>
            <person name="Hu H."/>
            <person name="Boomsma J."/>
            <person name="Zhang G."/>
        </authorList>
    </citation>
    <scope>NUCLEOTIDE SEQUENCE [LARGE SCALE GENOMIC DNA]</scope>
    <source>
        <strain evidence="1">Tzet28-1</strain>
        <tissue evidence="1">Whole body</tissue>
    </source>
</reference>
<dbReference type="Proteomes" id="UP000075809">
    <property type="component" value="Unassembled WGS sequence"/>
</dbReference>
<organism evidence="1 2">
    <name type="scientific">Mycetomoellerius zeteki</name>
    <dbReference type="NCBI Taxonomy" id="64791"/>
    <lineage>
        <taxon>Eukaryota</taxon>
        <taxon>Metazoa</taxon>
        <taxon>Ecdysozoa</taxon>
        <taxon>Arthropoda</taxon>
        <taxon>Hexapoda</taxon>
        <taxon>Insecta</taxon>
        <taxon>Pterygota</taxon>
        <taxon>Neoptera</taxon>
        <taxon>Endopterygota</taxon>
        <taxon>Hymenoptera</taxon>
        <taxon>Apocrita</taxon>
        <taxon>Aculeata</taxon>
        <taxon>Formicoidea</taxon>
        <taxon>Formicidae</taxon>
        <taxon>Myrmicinae</taxon>
        <taxon>Mycetomoellerius</taxon>
    </lineage>
</organism>
<gene>
    <name evidence="1" type="ORF">ALC60_11821</name>
</gene>
<keyword evidence="2" id="KW-1185">Reference proteome</keyword>
<dbReference type="AlphaFoldDB" id="A0A151WMJ8"/>
<protein>
    <submittedName>
        <fullName evidence="1">Uncharacterized protein</fullName>
    </submittedName>
</protein>
<dbReference type="EMBL" id="KQ982937">
    <property type="protein sequence ID" value="KYQ49094.1"/>
    <property type="molecule type" value="Genomic_DNA"/>
</dbReference>
<name>A0A151WMJ8_9HYME</name>
<evidence type="ECO:0000313" key="1">
    <source>
        <dbReference type="EMBL" id="KYQ49094.1"/>
    </source>
</evidence>
<proteinExistence type="predicted"/>
<sequence length="18" mass="1952">MASGYFGPKLFNEGTMMA</sequence>